<keyword evidence="2" id="KW-1185">Reference proteome</keyword>
<dbReference type="Proteomes" id="UP000054721">
    <property type="component" value="Unassembled WGS sequence"/>
</dbReference>
<comment type="caution">
    <text evidence="1">The sequence shown here is derived from an EMBL/GenBank/DDBJ whole genome shotgun (WGS) entry which is preliminary data.</text>
</comment>
<sequence length="80" mass="9299">MDCEKLKRRHNCLKGRINCLCQNLDASIREPGSRVDIMMTLDSISELLERCQEAQDAVEAVITDDEEQKKEIQKWMDSEN</sequence>
<dbReference type="AlphaFoldDB" id="A0A0V1L926"/>
<reference evidence="1 2" key="1">
    <citation type="submission" date="2015-05" db="EMBL/GenBank/DDBJ databases">
        <title>Evolution of Trichinella species and genotypes.</title>
        <authorList>
            <person name="Korhonen P.K."/>
            <person name="Edoardo P."/>
            <person name="Giuseppe L.R."/>
            <person name="Gasser R.B."/>
        </authorList>
    </citation>
    <scope>NUCLEOTIDE SEQUENCE [LARGE SCALE GENOMIC DNA]</scope>
    <source>
        <strain evidence="1">ISS10</strain>
    </source>
</reference>
<proteinExistence type="predicted"/>
<gene>
    <name evidence="1" type="ORF">T02_3752</name>
</gene>
<protein>
    <submittedName>
        <fullName evidence="1">Uncharacterized protein</fullName>
    </submittedName>
</protein>
<evidence type="ECO:0000313" key="1">
    <source>
        <dbReference type="EMBL" id="KRZ55969.1"/>
    </source>
</evidence>
<organism evidence="1 2">
    <name type="scientific">Trichinella nativa</name>
    <dbReference type="NCBI Taxonomy" id="6335"/>
    <lineage>
        <taxon>Eukaryota</taxon>
        <taxon>Metazoa</taxon>
        <taxon>Ecdysozoa</taxon>
        <taxon>Nematoda</taxon>
        <taxon>Enoplea</taxon>
        <taxon>Dorylaimia</taxon>
        <taxon>Trichinellida</taxon>
        <taxon>Trichinellidae</taxon>
        <taxon>Trichinella</taxon>
    </lineage>
</organism>
<dbReference type="EMBL" id="JYDW01000104">
    <property type="protein sequence ID" value="KRZ55969.1"/>
    <property type="molecule type" value="Genomic_DNA"/>
</dbReference>
<name>A0A0V1L926_9BILA</name>
<dbReference type="OrthoDB" id="10475005at2759"/>
<accession>A0A0V1L926</accession>
<evidence type="ECO:0000313" key="2">
    <source>
        <dbReference type="Proteomes" id="UP000054721"/>
    </source>
</evidence>